<feature type="domain" description="Acyl-CoA oxidase/dehydrogenase middle" evidence="7">
    <location>
        <begin position="139"/>
        <end position="231"/>
    </location>
</feature>
<organism evidence="9 10">
    <name type="scientific">Arthrobacter caoxuetaonis</name>
    <dbReference type="NCBI Taxonomy" id="2886935"/>
    <lineage>
        <taxon>Bacteria</taxon>
        <taxon>Bacillati</taxon>
        <taxon>Actinomycetota</taxon>
        <taxon>Actinomycetes</taxon>
        <taxon>Micrococcales</taxon>
        <taxon>Micrococcaceae</taxon>
        <taxon>Arthrobacter</taxon>
    </lineage>
</organism>
<evidence type="ECO:0000259" key="6">
    <source>
        <dbReference type="Pfam" id="PF00441"/>
    </source>
</evidence>
<name>A0A9X1MF78_9MICC</name>
<dbReference type="PROSITE" id="PS00073">
    <property type="entry name" value="ACYL_COA_DH_2"/>
    <property type="match status" value="1"/>
</dbReference>
<keyword evidence="3 5" id="KW-0285">Flavoprotein</keyword>
<keyword evidence="10" id="KW-1185">Reference proteome</keyword>
<dbReference type="GO" id="GO:0006635">
    <property type="term" value="P:fatty acid beta-oxidation"/>
    <property type="evidence" value="ECO:0007669"/>
    <property type="project" value="InterPro"/>
</dbReference>
<dbReference type="InterPro" id="IPR006089">
    <property type="entry name" value="Acyl-CoA_DH_CS"/>
</dbReference>
<dbReference type="Proteomes" id="UP001139158">
    <property type="component" value="Unassembled WGS sequence"/>
</dbReference>
<dbReference type="Pfam" id="PF02770">
    <property type="entry name" value="Acyl-CoA_dh_M"/>
    <property type="match status" value="1"/>
</dbReference>
<evidence type="ECO:0000256" key="2">
    <source>
        <dbReference type="ARBA" id="ARBA00009347"/>
    </source>
</evidence>
<protein>
    <submittedName>
        <fullName evidence="9">Acyl-CoA dehydrogenase family protein</fullName>
    </submittedName>
</protein>
<feature type="domain" description="Acyl-CoA dehydrogenase/oxidase N-terminal" evidence="8">
    <location>
        <begin position="26"/>
        <end position="132"/>
    </location>
</feature>
<dbReference type="InterPro" id="IPR045008">
    <property type="entry name" value="ACX4-like"/>
</dbReference>
<sequence length="397" mass="42899">MSTAGTTEPLYAADRYGYSDLLSGAEQEVLGKLRAVLDSQVAPLLADYWEAGEFPYQIRQPLVDLNLMAPDGVADSQGRTSGLYGGFRNFELARTDASVATFYNAQSGLFRSTVLHGGSAEQAAELDPKIRSFELTGVFALTEPEHGSDIAGGLATSARREGDEWIIDGAKRWIGGAATADVLAVFARDEADGQVKAFLVPREAPGVTLTKILRKTSLRMMQNADIELRSVRVPDSARLANINSFKDVAALMRRLRSDVAWIAAGMQAGAYEAAVRYTLEREQFGRPLASFQLTQQKLATMLANLTASLGMVVRLTQRQEEGIFRDEDSALAKMFTCTSLRETVALAREVVGGNGITLDTGVARFHADAEAVYSYEGTHDINALIVGRSIAGTGAFR</sequence>
<dbReference type="SUPFAM" id="SSF56645">
    <property type="entry name" value="Acyl-CoA dehydrogenase NM domain-like"/>
    <property type="match status" value="1"/>
</dbReference>
<evidence type="ECO:0000313" key="10">
    <source>
        <dbReference type="Proteomes" id="UP001139158"/>
    </source>
</evidence>
<keyword evidence="4 5" id="KW-0274">FAD</keyword>
<comment type="cofactor">
    <cofactor evidence="1 5">
        <name>FAD</name>
        <dbReference type="ChEBI" id="CHEBI:57692"/>
    </cofactor>
</comment>
<dbReference type="InterPro" id="IPR009100">
    <property type="entry name" value="AcylCoA_DH/oxidase_NM_dom_sf"/>
</dbReference>
<evidence type="ECO:0000256" key="5">
    <source>
        <dbReference type="RuleBase" id="RU362125"/>
    </source>
</evidence>
<comment type="similarity">
    <text evidence="2 5">Belongs to the acyl-CoA dehydrogenase family.</text>
</comment>
<dbReference type="InterPro" id="IPR006091">
    <property type="entry name" value="Acyl-CoA_Oxase/DH_mid-dom"/>
</dbReference>
<dbReference type="AlphaFoldDB" id="A0A9X1MF78"/>
<comment type="caution">
    <text evidence="9">The sequence shown here is derived from an EMBL/GenBank/DDBJ whole genome shotgun (WGS) entry which is preliminary data.</text>
</comment>
<dbReference type="GO" id="GO:0003995">
    <property type="term" value="F:acyl-CoA dehydrogenase activity"/>
    <property type="evidence" value="ECO:0007669"/>
    <property type="project" value="InterPro"/>
</dbReference>
<dbReference type="RefSeq" id="WP_227896107.1">
    <property type="nucleotide sequence ID" value="NZ_CP099466.1"/>
</dbReference>
<dbReference type="PANTHER" id="PTHR43188:SF1">
    <property type="entry name" value="ACYL-COA DEHYDROGENASE"/>
    <property type="match status" value="1"/>
</dbReference>
<keyword evidence="5" id="KW-0560">Oxidoreductase</keyword>
<gene>
    <name evidence="9" type="ORF">LJ757_10485</name>
</gene>
<dbReference type="InterPro" id="IPR009075">
    <property type="entry name" value="AcylCo_DH/oxidase_C"/>
</dbReference>
<dbReference type="Gene3D" id="1.10.540.10">
    <property type="entry name" value="Acyl-CoA dehydrogenase/oxidase, N-terminal domain"/>
    <property type="match status" value="1"/>
</dbReference>
<dbReference type="InterPro" id="IPR036250">
    <property type="entry name" value="AcylCo_DH-like_C"/>
</dbReference>
<dbReference type="Gene3D" id="2.40.110.10">
    <property type="entry name" value="Butyryl-CoA Dehydrogenase, subunit A, domain 2"/>
    <property type="match status" value="1"/>
</dbReference>
<dbReference type="SUPFAM" id="SSF47203">
    <property type="entry name" value="Acyl-CoA dehydrogenase C-terminal domain-like"/>
    <property type="match status" value="1"/>
</dbReference>
<reference evidence="9" key="1">
    <citation type="submission" date="2021-10" db="EMBL/GenBank/DDBJ databases">
        <title>Novel species in genus Arthrobacter.</title>
        <authorList>
            <person name="Liu Y."/>
        </authorList>
    </citation>
    <scope>NUCLEOTIDE SEQUENCE</scope>
    <source>
        <strain evidence="9">Zg-Y453</strain>
    </source>
</reference>
<dbReference type="GO" id="GO:0050660">
    <property type="term" value="F:flavin adenine dinucleotide binding"/>
    <property type="evidence" value="ECO:0007669"/>
    <property type="project" value="InterPro"/>
</dbReference>
<proteinExistence type="inferred from homology"/>
<dbReference type="Gene3D" id="1.20.140.10">
    <property type="entry name" value="Butyryl-CoA Dehydrogenase, subunit A, domain 3"/>
    <property type="match status" value="1"/>
</dbReference>
<evidence type="ECO:0000259" key="7">
    <source>
        <dbReference type="Pfam" id="PF02770"/>
    </source>
</evidence>
<evidence type="ECO:0000259" key="8">
    <source>
        <dbReference type="Pfam" id="PF02771"/>
    </source>
</evidence>
<dbReference type="PANTHER" id="PTHR43188">
    <property type="entry name" value="ACYL-COENZYME A OXIDASE"/>
    <property type="match status" value="1"/>
</dbReference>
<dbReference type="InterPro" id="IPR046373">
    <property type="entry name" value="Acyl-CoA_Oxase/DH_mid-dom_sf"/>
</dbReference>
<dbReference type="InterPro" id="IPR037069">
    <property type="entry name" value="AcylCoA_DH/ox_N_sf"/>
</dbReference>
<evidence type="ECO:0000256" key="1">
    <source>
        <dbReference type="ARBA" id="ARBA00001974"/>
    </source>
</evidence>
<evidence type="ECO:0000256" key="4">
    <source>
        <dbReference type="ARBA" id="ARBA00022827"/>
    </source>
</evidence>
<dbReference type="Pfam" id="PF00441">
    <property type="entry name" value="Acyl-CoA_dh_1"/>
    <property type="match status" value="1"/>
</dbReference>
<dbReference type="InterPro" id="IPR013786">
    <property type="entry name" value="AcylCoA_DH/ox_N"/>
</dbReference>
<accession>A0A9X1MF78</accession>
<dbReference type="Pfam" id="PF02771">
    <property type="entry name" value="Acyl-CoA_dh_N"/>
    <property type="match status" value="1"/>
</dbReference>
<evidence type="ECO:0000256" key="3">
    <source>
        <dbReference type="ARBA" id="ARBA00022630"/>
    </source>
</evidence>
<feature type="domain" description="Acyl-CoA dehydrogenase/oxidase C-terminal" evidence="6">
    <location>
        <begin position="253"/>
        <end position="390"/>
    </location>
</feature>
<dbReference type="EMBL" id="JAJFZV010000010">
    <property type="protein sequence ID" value="MCC3298232.1"/>
    <property type="molecule type" value="Genomic_DNA"/>
</dbReference>
<evidence type="ECO:0000313" key="9">
    <source>
        <dbReference type="EMBL" id="MCC3298232.1"/>
    </source>
</evidence>